<dbReference type="RefSeq" id="WP_015769381.1">
    <property type="nucleotide sequence ID" value="NC_013192.1"/>
</dbReference>
<dbReference type="AlphaFoldDB" id="C7NA56"/>
<protein>
    <recommendedName>
        <fullName evidence="4">Glycerophosphoryl diester phosphodiesterase membrane domain-containing protein</fullName>
    </recommendedName>
</protein>
<feature type="transmembrane region" description="Helical" evidence="1">
    <location>
        <begin position="216"/>
        <end position="245"/>
    </location>
</feature>
<keyword evidence="1" id="KW-0812">Transmembrane</keyword>
<keyword evidence="1" id="KW-0472">Membrane</keyword>
<gene>
    <name evidence="2" type="ordered locus">Lebu_1141</name>
</gene>
<organism evidence="2 3">
    <name type="scientific">Leptotrichia buccalis (strain ATCC 14201 / DSM 1135 / JCM 12969 / NCTC 10249 / C-1013-b)</name>
    <dbReference type="NCBI Taxonomy" id="523794"/>
    <lineage>
        <taxon>Bacteria</taxon>
        <taxon>Fusobacteriati</taxon>
        <taxon>Fusobacteriota</taxon>
        <taxon>Fusobacteriia</taxon>
        <taxon>Fusobacteriales</taxon>
        <taxon>Leptotrichiaceae</taxon>
        <taxon>Leptotrichia</taxon>
    </lineage>
</organism>
<dbReference type="KEGG" id="lba:Lebu_1141"/>
<reference evidence="2 3" key="1">
    <citation type="journal article" date="2009" name="Stand. Genomic Sci.">
        <title>Complete genome sequence of Leptotrichia buccalis type strain (C-1013-b).</title>
        <authorList>
            <person name="Ivanova N."/>
            <person name="Gronow S."/>
            <person name="Lapidus A."/>
            <person name="Copeland A."/>
            <person name="Glavina Del Rio T."/>
            <person name="Nolan M."/>
            <person name="Lucas S."/>
            <person name="Chen F."/>
            <person name="Tice H."/>
            <person name="Cheng J.F."/>
            <person name="Saunders E."/>
            <person name="Bruce D."/>
            <person name="Goodwin L."/>
            <person name="Brettin T."/>
            <person name="Detter J.C."/>
            <person name="Han C."/>
            <person name="Pitluck S."/>
            <person name="Mikhailova N."/>
            <person name="Pati A."/>
            <person name="Mavrommatis K."/>
            <person name="Chen A."/>
            <person name="Palaniappan K."/>
            <person name="Land M."/>
            <person name="Hauser L."/>
            <person name="Chang Y.J."/>
            <person name="Jeffries C.D."/>
            <person name="Chain P."/>
            <person name="Rohde C."/>
            <person name="Goker M."/>
            <person name="Bristow J."/>
            <person name="Eisen J.A."/>
            <person name="Markowitz V."/>
            <person name="Hugenholtz P."/>
            <person name="Kyrpides N.C."/>
            <person name="Klenk H.P."/>
        </authorList>
    </citation>
    <scope>NUCLEOTIDE SEQUENCE [LARGE SCALE GENOMIC DNA]</scope>
    <source>
        <strain evidence="3">ATCC 14201 / DSM 1135 / JCM 12969 / NCTC 10249 / C-1013-b</strain>
    </source>
</reference>
<dbReference type="EMBL" id="CP001685">
    <property type="protein sequence ID" value="ACV39037.1"/>
    <property type="molecule type" value="Genomic_DNA"/>
</dbReference>
<feature type="transmembrane region" description="Helical" evidence="1">
    <location>
        <begin position="37"/>
        <end position="55"/>
    </location>
</feature>
<dbReference type="OrthoDB" id="82430at2"/>
<evidence type="ECO:0000256" key="1">
    <source>
        <dbReference type="SAM" id="Phobius"/>
    </source>
</evidence>
<feature type="transmembrane region" description="Helical" evidence="1">
    <location>
        <begin position="67"/>
        <end position="88"/>
    </location>
</feature>
<dbReference type="STRING" id="523794.Lebu_1141"/>
<evidence type="ECO:0000313" key="3">
    <source>
        <dbReference type="Proteomes" id="UP000001910"/>
    </source>
</evidence>
<dbReference type="Proteomes" id="UP000001910">
    <property type="component" value="Chromosome"/>
</dbReference>
<name>C7NA56_LEPBD</name>
<feature type="transmembrane region" description="Helical" evidence="1">
    <location>
        <begin position="108"/>
        <end position="137"/>
    </location>
</feature>
<keyword evidence="3" id="KW-1185">Reference proteome</keyword>
<accession>C7NA56</accession>
<evidence type="ECO:0008006" key="4">
    <source>
        <dbReference type="Google" id="ProtNLM"/>
    </source>
</evidence>
<feature type="transmembrane region" description="Helical" evidence="1">
    <location>
        <begin position="157"/>
        <end position="188"/>
    </location>
</feature>
<proteinExistence type="predicted"/>
<keyword evidence="1" id="KW-1133">Transmembrane helix</keyword>
<dbReference type="HOGENOM" id="CLU_077380_0_0_0"/>
<evidence type="ECO:0000313" key="2">
    <source>
        <dbReference type="EMBL" id="ACV39037.1"/>
    </source>
</evidence>
<feature type="transmembrane region" description="Helical" evidence="1">
    <location>
        <begin position="251"/>
        <end position="283"/>
    </location>
</feature>
<sequence length="298" mass="34633">MAFENFQRELYEKKLETKKYFSMAFEILKVFINENKLWTIFFVIANIWKLFSNIIENRIYDYKFLIFIPNIVATIYIGIFCIISIIKIGNKIENKIFEYNLKDIMKKYLIIIAILVIAYLVAAEIIFGIIANFQAAIFGMWWLGAEIARPLYVGYELFLIIFEIVVAILSLVVFGAIIFLISNVFYFVQIYCIRSISVQEAFRLNLKLLEGNRLRILIPVVSLAAVNFILTSPFSNIAIIVSLSFLKFLPIYAVFPISIIIGTISSLLIIFIITISVIIYLNVEYDYVKKHNKNLERK</sequence>